<dbReference type="InterPro" id="IPR011990">
    <property type="entry name" value="TPR-like_helical_dom_sf"/>
</dbReference>
<accession>A0A382LZ76</accession>
<evidence type="ECO:0000313" key="1">
    <source>
        <dbReference type="EMBL" id="SVC41890.1"/>
    </source>
</evidence>
<gene>
    <name evidence="1" type="ORF">METZ01_LOCUS294744</name>
</gene>
<dbReference type="PANTHER" id="PTHR11102">
    <property type="entry name" value="SEL-1-LIKE PROTEIN"/>
    <property type="match status" value="1"/>
</dbReference>
<dbReference type="Gene3D" id="1.25.40.10">
    <property type="entry name" value="Tetratricopeptide repeat domain"/>
    <property type="match status" value="1"/>
</dbReference>
<evidence type="ECO:0008006" key="2">
    <source>
        <dbReference type="Google" id="ProtNLM"/>
    </source>
</evidence>
<name>A0A382LZ76_9ZZZZ</name>
<dbReference type="PANTHER" id="PTHR11102:SF160">
    <property type="entry name" value="ERAD-ASSOCIATED E3 UBIQUITIN-PROTEIN LIGASE COMPONENT HRD3"/>
    <property type="match status" value="1"/>
</dbReference>
<dbReference type="SMART" id="SM00671">
    <property type="entry name" value="SEL1"/>
    <property type="match status" value="3"/>
</dbReference>
<dbReference type="EMBL" id="UINC01090178">
    <property type="protein sequence ID" value="SVC41890.1"/>
    <property type="molecule type" value="Genomic_DNA"/>
</dbReference>
<dbReference type="SUPFAM" id="SSF81901">
    <property type="entry name" value="HCP-like"/>
    <property type="match status" value="1"/>
</dbReference>
<dbReference type="AlphaFoldDB" id="A0A382LZ76"/>
<dbReference type="Pfam" id="PF08238">
    <property type="entry name" value="Sel1"/>
    <property type="match status" value="3"/>
</dbReference>
<proteinExistence type="predicted"/>
<protein>
    <recommendedName>
        <fullName evidence="2">Sel1 repeat family protein</fullName>
    </recommendedName>
</protein>
<organism evidence="1">
    <name type="scientific">marine metagenome</name>
    <dbReference type="NCBI Taxonomy" id="408172"/>
    <lineage>
        <taxon>unclassified sequences</taxon>
        <taxon>metagenomes</taxon>
        <taxon>ecological metagenomes</taxon>
    </lineage>
</organism>
<sequence>MSNKNILLTFLLSITIVFSASADYRDGDDAYALGNFQEAHLEWLKVAEEGDARAQYNVAWMYANGKGTSQDFEEAVNWYTKSADQGYVHAQYNLANLYLRGDGVTQNDHLAFSWFLRAAEQGDAPAQYNLGRMYLLGKGDDKNIIEGRFWIKQALENNDEYIGILAQQVWDDFKLGSY</sequence>
<dbReference type="InterPro" id="IPR006597">
    <property type="entry name" value="Sel1-like"/>
</dbReference>
<reference evidence="1" key="1">
    <citation type="submission" date="2018-05" db="EMBL/GenBank/DDBJ databases">
        <authorList>
            <person name="Lanie J.A."/>
            <person name="Ng W.-L."/>
            <person name="Kazmierczak K.M."/>
            <person name="Andrzejewski T.M."/>
            <person name="Davidsen T.M."/>
            <person name="Wayne K.J."/>
            <person name="Tettelin H."/>
            <person name="Glass J.I."/>
            <person name="Rusch D."/>
            <person name="Podicherti R."/>
            <person name="Tsui H.-C.T."/>
            <person name="Winkler M.E."/>
        </authorList>
    </citation>
    <scope>NUCLEOTIDE SEQUENCE</scope>
</reference>
<dbReference type="InterPro" id="IPR050767">
    <property type="entry name" value="Sel1_AlgK"/>
</dbReference>